<name>A0A0A0N382_STRRN</name>
<dbReference type="STRING" id="1343740.M271_00590"/>
<dbReference type="EMBL" id="QYCY01000002">
    <property type="protein sequence ID" value="RLV76164.1"/>
    <property type="molecule type" value="Genomic_DNA"/>
</dbReference>
<proteinExistence type="inferred from homology"/>
<dbReference type="KEGG" id="src:M271_00590"/>
<dbReference type="InterPro" id="IPR020904">
    <property type="entry name" value="Sc_DH/Rdtase_CS"/>
</dbReference>
<dbReference type="eggNOG" id="COG1028">
    <property type="taxonomic scope" value="Bacteria"/>
</dbReference>
<dbReference type="FunFam" id="3.40.50.720:FF:000084">
    <property type="entry name" value="Short-chain dehydrogenase reductase"/>
    <property type="match status" value="1"/>
</dbReference>
<evidence type="ECO:0008006" key="5">
    <source>
        <dbReference type="Google" id="ProtNLM"/>
    </source>
</evidence>
<keyword evidence="2" id="KW-0560">Oxidoreductase</keyword>
<dbReference type="AlphaFoldDB" id="A0A0A0N382"/>
<dbReference type="PRINTS" id="PR00080">
    <property type="entry name" value="SDRFAMILY"/>
</dbReference>
<dbReference type="InterPro" id="IPR002347">
    <property type="entry name" value="SDR_fam"/>
</dbReference>
<dbReference type="InterPro" id="IPR036291">
    <property type="entry name" value="NAD(P)-bd_dom_sf"/>
</dbReference>
<dbReference type="PROSITE" id="PS00061">
    <property type="entry name" value="ADH_SHORT"/>
    <property type="match status" value="1"/>
</dbReference>
<comment type="similarity">
    <text evidence="1">Belongs to the short-chain dehydrogenases/reductases (SDR) family.</text>
</comment>
<dbReference type="PRINTS" id="PR00081">
    <property type="entry name" value="GDHRDH"/>
</dbReference>
<dbReference type="SUPFAM" id="SSF51735">
    <property type="entry name" value="NAD(P)-binding Rossmann-fold domains"/>
    <property type="match status" value="1"/>
</dbReference>
<organism evidence="3 4">
    <name type="scientific">Streptomyces rapamycinicus (strain ATCC 29253 / DSM 41530 / NRRL 5491 / AYB-994)</name>
    <name type="common">Streptomyces hygroscopicus (strain ATCC 29253)</name>
    <dbReference type="NCBI Taxonomy" id="1343740"/>
    <lineage>
        <taxon>Bacteria</taxon>
        <taxon>Bacillati</taxon>
        <taxon>Actinomycetota</taxon>
        <taxon>Actinomycetes</taxon>
        <taxon>Kitasatosporales</taxon>
        <taxon>Streptomycetaceae</taxon>
        <taxon>Streptomyces</taxon>
        <taxon>Streptomyces violaceusniger group</taxon>
    </lineage>
</organism>
<sequence length="252" mass="25554">MIDYELGGRVALVTGAGSGIGEACAKTLARSGAMTVVTDLDLGAAERVAEEIKSAGGSATAHLLDVTDAACVADVVAVAAELGPLEIAVNNAGIGVAAAATADLDDASWRRVMDINLDGAFRCLRAELAIMAEQGRGTIVLMSSVLGAVGSEAGSAAYTASKHAIVGLARNAALEYADRGVRVNAVGPGHVLTPLVERLVPEEVKRARAAQIPLGRLGDPAEVAELVAWLSSDAASFVTGSFYPVDGGYLAR</sequence>
<protein>
    <recommendedName>
        <fullName evidence="5">Short-chain dehydrogenase</fullName>
    </recommendedName>
</protein>
<dbReference type="Pfam" id="PF13561">
    <property type="entry name" value="adh_short_C2"/>
    <property type="match status" value="1"/>
</dbReference>
<dbReference type="PANTHER" id="PTHR24321:SF8">
    <property type="entry name" value="ESTRADIOL 17-BETA-DEHYDROGENASE 8-RELATED"/>
    <property type="match status" value="1"/>
</dbReference>
<dbReference type="HOGENOM" id="CLU_010194_1_0_11"/>
<evidence type="ECO:0000256" key="1">
    <source>
        <dbReference type="ARBA" id="ARBA00006484"/>
    </source>
</evidence>
<reference evidence="3 4" key="1">
    <citation type="journal article" date="2018" name="J. Biol. Chem.">
        <title>Discovery of the actinoplanic acid pathway in Streptomyces rapamycinicus reveals a genetically conserved synergism with rapamycin.</title>
        <authorList>
            <person name="Mrak P."/>
            <person name="Krastel P."/>
            <person name="Pivk Lukancic P."/>
            <person name="Tao J."/>
            <person name="Pistorius D."/>
            <person name="Moore C.M."/>
        </authorList>
    </citation>
    <scope>NUCLEOTIDE SEQUENCE [LARGE SCALE GENOMIC DNA]</scope>
    <source>
        <strain evidence="3 4">NRRL 5491</strain>
    </source>
</reference>
<dbReference type="PANTHER" id="PTHR24321">
    <property type="entry name" value="DEHYDROGENASES, SHORT CHAIN"/>
    <property type="match status" value="1"/>
</dbReference>
<dbReference type="Gene3D" id="3.40.50.720">
    <property type="entry name" value="NAD(P)-binding Rossmann-like Domain"/>
    <property type="match status" value="1"/>
</dbReference>
<gene>
    <name evidence="3" type="ORF">D3C57_143100</name>
</gene>
<dbReference type="GO" id="GO:0016491">
    <property type="term" value="F:oxidoreductase activity"/>
    <property type="evidence" value="ECO:0007669"/>
    <property type="project" value="UniProtKB-KW"/>
</dbReference>
<dbReference type="RefSeq" id="WP_020865153.1">
    <property type="nucleotide sequence ID" value="NC_022785.1"/>
</dbReference>
<evidence type="ECO:0000256" key="2">
    <source>
        <dbReference type="ARBA" id="ARBA00023002"/>
    </source>
</evidence>
<accession>A0A0A0N382</accession>
<evidence type="ECO:0000313" key="4">
    <source>
        <dbReference type="Proteomes" id="UP000281594"/>
    </source>
</evidence>
<dbReference type="Proteomes" id="UP000281594">
    <property type="component" value="Unassembled WGS sequence"/>
</dbReference>
<comment type="caution">
    <text evidence="3">The sequence shown here is derived from an EMBL/GenBank/DDBJ whole genome shotgun (WGS) entry which is preliminary data.</text>
</comment>
<evidence type="ECO:0000313" key="3">
    <source>
        <dbReference type="EMBL" id="RLV76164.1"/>
    </source>
</evidence>